<dbReference type="RefSeq" id="WP_054291012.1">
    <property type="nucleotide sequence ID" value="NZ_CP012752.1"/>
</dbReference>
<dbReference type="GO" id="GO:0005886">
    <property type="term" value="C:plasma membrane"/>
    <property type="evidence" value="ECO:0007669"/>
    <property type="project" value="UniProtKB-SubCell"/>
</dbReference>
<dbReference type="InterPro" id="IPR000109">
    <property type="entry name" value="POT_fam"/>
</dbReference>
<evidence type="ECO:0000256" key="8">
    <source>
        <dbReference type="SAM" id="Phobius"/>
    </source>
</evidence>
<proteinExistence type="inferred from homology"/>
<organism evidence="10 11">
    <name type="scientific">Kibdelosporangium phytohabitans</name>
    <dbReference type="NCBI Taxonomy" id="860235"/>
    <lineage>
        <taxon>Bacteria</taxon>
        <taxon>Bacillati</taxon>
        <taxon>Actinomycetota</taxon>
        <taxon>Actinomycetes</taxon>
        <taxon>Pseudonocardiales</taxon>
        <taxon>Pseudonocardiaceae</taxon>
        <taxon>Kibdelosporangium</taxon>
    </lineage>
</organism>
<evidence type="ECO:0000256" key="6">
    <source>
        <dbReference type="ARBA" id="ARBA00022989"/>
    </source>
</evidence>
<comment type="subcellular location">
    <subcellularLocation>
        <location evidence="1">Cell membrane</location>
        <topology evidence="1">Multi-pass membrane protein</topology>
    </subcellularLocation>
</comment>
<dbReference type="GO" id="GO:0015833">
    <property type="term" value="P:peptide transport"/>
    <property type="evidence" value="ECO:0007669"/>
    <property type="project" value="InterPro"/>
</dbReference>
<keyword evidence="4" id="KW-1003">Cell membrane</keyword>
<dbReference type="Proteomes" id="UP000063699">
    <property type="component" value="Chromosome"/>
</dbReference>
<feature type="transmembrane region" description="Helical" evidence="8">
    <location>
        <begin position="222"/>
        <end position="244"/>
    </location>
</feature>
<dbReference type="InterPro" id="IPR036259">
    <property type="entry name" value="MFS_trans_sf"/>
</dbReference>
<dbReference type="PANTHER" id="PTHR23517">
    <property type="entry name" value="RESISTANCE PROTEIN MDTM, PUTATIVE-RELATED-RELATED"/>
    <property type="match status" value="1"/>
</dbReference>
<feature type="transmembrane region" description="Helical" evidence="8">
    <location>
        <begin position="155"/>
        <end position="174"/>
    </location>
</feature>
<feature type="transmembrane region" description="Helical" evidence="8">
    <location>
        <begin position="250"/>
        <end position="270"/>
    </location>
</feature>
<evidence type="ECO:0000259" key="9">
    <source>
        <dbReference type="PROSITE" id="PS50850"/>
    </source>
</evidence>
<feature type="transmembrane region" description="Helical" evidence="8">
    <location>
        <begin position="426"/>
        <end position="449"/>
    </location>
</feature>
<dbReference type="EMBL" id="CP012752">
    <property type="protein sequence ID" value="ALG09108.1"/>
    <property type="molecule type" value="Genomic_DNA"/>
</dbReference>
<evidence type="ECO:0000256" key="4">
    <source>
        <dbReference type="ARBA" id="ARBA00022475"/>
    </source>
</evidence>
<protein>
    <submittedName>
        <fullName evidence="10">MFS transporter</fullName>
    </submittedName>
</protein>
<keyword evidence="5 8" id="KW-0812">Transmembrane</keyword>
<keyword evidence="7 8" id="KW-0472">Membrane</keyword>
<dbReference type="SUPFAM" id="SSF103473">
    <property type="entry name" value="MFS general substrate transporter"/>
    <property type="match status" value="1"/>
</dbReference>
<feature type="transmembrane region" description="Helical" evidence="8">
    <location>
        <begin position="180"/>
        <end position="201"/>
    </location>
</feature>
<dbReference type="KEGG" id="kphy:AOZ06_21260"/>
<dbReference type="CDD" id="cd17346">
    <property type="entry name" value="MFS_DtpA_like"/>
    <property type="match status" value="1"/>
</dbReference>
<keyword evidence="3" id="KW-0813">Transport</keyword>
<gene>
    <name evidence="10" type="ORF">AOZ06_21260</name>
</gene>
<sequence length="486" mass="51378">MTTAFSKAPQRGFFGHPRALANLFGTELWERFSFYGMQAILAFYLYYSVTDGGLGLPKATAAGIVGAYGGLAYLASVGGAWVADRLLGAERTVFFGALSIMLGHIVLAVIPGLTGVGIGLLLVILGTGGLKSNVTSLVGTLYAADDTRRDAGFSLYYMGINIGATLGPILTGYLRDEWGFHIGFGAAAVGMALGLVQYWFGRRNLGEQAKVVPNPVTGRARTLSFAVIAAGVVVVALLVVFGVIRPDNLAKIVTWTVVAAAVAYFAVILSSKKITAVERSRVYAFIPLFVISFGFWSLFQQQFTVLPIFADTRVDLDGLGFHMTPEAFNSIEPAAVIVLAPLFAFLWTKLGRRQPGTPVKFSLGVIGMGIAFLLMVAVVQAGSGKVVNPLFLALVLIVFAIAEMCLSPVGLSVSTKLAPKAFQAQMVALFFLSMAAGSSAAGELASYYSADNEPAYFGILGGAAIVLGLILIGLRPLLRRLMQGVD</sequence>
<comment type="similarity">
    <text evidence="2">Belongs to the major facilitator superfamily. Proton-dependent oligopeptide transporter (POT/PTR) (TC 2.A.17) family.</text>
</comment>
<feature type="transmembrane region" description="Helical" evidence="8">
    <location>
        <begin position="455"/>
        <end position="474"/>
    </location>
</feature>
<feature type="transmembrane region" description="Helical" evidence="8">
    <location>
        <begin position="32"/>
        <end position="49"/>
    </location>
</feature>
<evidence type="ECO:0000256" key="7">
    <source>
        <dbReference type="ARBA" id="ARBA00023136"/>
    </source>
</evidence>
<evidence type="ECO:0000256" key="1">
    <source>
        <dbReference type="ARBA" id="ARBA00004651"/>
    </source>
</evidence>
<feature type="transmembrane region" description="Helical" evidence="8">
    <location>
        <begin position="61"/>
        <end position="82"/>
    </location>
</feature>
<keyword evidence="6 8" id="KW-1133">Transmembrane helix</keyword>
<dbReference type="PROSITE" id="PS50850">
    <property type="entry name" value="MFS"/>
    <property type="match status" value="1"/>
</dbReference>
<reference evidence="10 11" key="1">
    <citation type="submission" date="2015-07" db="EMBL/GenBank/DDBJ databases">
        <title>Genome sequencing of Kibdelosporangium phytohabitans.</title>
        <authorList>
            <person name="Qin S."/>
            <person name="Xing K."/>
        </authorList>
    </citation>
    <scope>NUCLEOTIDE SEQUENCE [LARGE SCALE GENOMIC DNA]</scope>
    <source>
        <strain evidence="10 11">KLBMP1111</strain>
    </source>
</reference>
<dbReference type="InterPro" id="IPR050171">
    <property type="entry name" value="MFS_Transporters"/>
</dbReference>
<dbReference type="OrthoDB" id="9772725at2"/>
<feature type="transmembrane region" description="Helical" evidence="8">
    <location>
        <begin position="359"/>
        <end position="379"/>
    </location>
</feature>
<dbReference type="NCBIfam" id="TIGR00924">
    <property type="entry name" value="yjdL_sub1_fam"/>
    <property type="match status" value="1"/>
</dbReference>
<evidence type="ECO:0000256" key="2">
    <source>
        <dbReference type="ARBA" id="ARBA00005982"/>
    </source>
</evidence>
<feature type="domain" description="Major facilitator superfamily (MFS) profile" evidence="9">
    <location>
        <begin position="1"/>
        <end position="479"/>
    </location>
</feature>
<dbReference type="AlphaFoldDB" id="A0A0N9I0B7"/>
<dbReference type="Pfam" id="PF00854">
    <property type="entry name" value="PTR2"/>
    <property type="match status" value="1"/>
</dbReference>
<feature type="transmembrane region" description="Helical" evidence="8">
    <location>
        <begin position="94"/>
        <end position="114"/>
    </location>
</feature>
<dbReference type="STRING" id="860235.AOZ06_21260"/>
<feature type="transmembrane region" description="Helical" evidence="8">
    <location>
        <begin position="282"/>
        <end position="299"/>
    </location>
</feature>
<evidence type="ECO:0000256" key="3">
    <source>
        <dbReference type="ARBA" id="ARBA00022448"/>
    </source>
</evidence>
<dbReference type="Gene3D" id="1.20.1250.20">
    <property type="entry name" value="MFS general substrate transporter like domains"/>
    <property type="match status" value="1"/>
</dbReference>
<dbReference type="InterPro" id="IPR005279">
    <property type="entry name" value="Dipep/tripep_permease"/>
</dbReference>
<dbReference type="GO" id="GO:1904680">
    <property type="term" value="F:peptide transmembrane transporter activity"/>
    <property type="evidence" value="ECO:0007669"/>
    <property type="project" value="InterPro"/>
</dbReference>
<evidence type="ECO:0000313" key="10">
    <source>
        <dbReference type="EMBL" id="ALG09108.1"/>
    </source>
</evidence>
<dbReference type="PANTHER" id="PTHR23517:SF15">
    <property type="entry name" value="PROTON-DEPENDENT OLIGOPEPTIDE FAMILY TRANSPORT PROTEIN"/>
    <property type="match status" value="1"/>
</dbReference>
<feature type="transmembrane region" description="Helical" evidence="8">
    <location>
        <begin position="391"/>
        <end position="414"/>
    </location>
</feature>
<accession>A0A0N9I0B7</accession>
<evidence type="ECO:0000313" key="11">
    <source>
        <dbReference type="Proteomes" id="UP000063699"/>
    </source>
</evidence>
<keyword evidence="11" id="KW-1185">Reference proteome</keyword>
<dbReference type="InterPro" id="IPR020846">
    <property type="entry name" value="MFS_dom"/>
</dbReference>
<evidence type="ECO:0000256" key="5">
    <source>
        <dbReference type="ARBA" id="ARBA00022692"/>
    </source>
</evidence>
<feature type="transmembrane region" description="Helical" evidence="8">
    <location>
        <begin position="327"/>
        <end position="347"/>
    </location>
</feature>
<name>A0A0N9I0B7_9PSEU</name>